<keyword evidence="5 7" id="KW-1133">Transmembrane helix</keyword>
<evidence type="ECO:0000256" key="4">
    <source>
        <dbReference type="ARBA" id="ARBA00022692"/>
    </source>
</evidence>
<dbReference type="InterPro" id="IPR011701">
    <property type="entry name" value="MFS"/>
</dbReference>
<evidence type="ECO:0000256" key="7">
    <source>
        <dbReference type="SAM" id="Phobius"/>
    </source>
</evidence>
<dbReference type="PANTHER" id="PTHR43045">
    <property type="entry name" value="SHIKIMATE TRANSPORTER"/>
    <property type="match status" value="1"/>
</dbReference>
<feature type="transmembrane region" description="Helical" evidence="7">
    <location>
        <begin position="190"/>
        <end position="209"/>
    </location>
</feature>
<dbReference type="Pfam" id="PF07690">
    <property type="entry name" value="MFS_1"/>
    <property type="match status" value="1"/>
</dbReference>
<keyword evidence="2" id="KW-0813">Transport</keyword>
<evidence type="ECO:0000256" key="2">
    <source>
        <dbReference type="ARBA" id="ARBA00022448"/>
    </source>
</evidence>
<keyword evidence="6 7" id="KW-0472">Membrane</keyword>
<feature type="transmembrane region" description="Helical" evidence="7">
    <location>
        <begin position="245"/>
        <end position="271"/>
    </location>
</feature>
<feature type="domain" description="Major facilitator superfamily (MFS) profile" evidence="8">
    <location>
        <begin position="18"/>
        <end position="433"/>
    </location>
</feature>
<feature type="transmembrane region" description="Helical" evidence="7">
    <location>
        <begin position="291"/>
        <end position="308"/>
    </location>
</feature>
<dbReference type="PANTHER" id="PTHR43045:SF1">
    <property type="entry name" value="SHIKIMATE TRANSPORTER"/>
    <property type="match status" value="1"/>
</dbReference>
<evidence type="ECO:0000313" key="9">
    <source>
        <dbReference type="EMBL" id="WFP25231.1"/>
    </source>
</evidence>
<evidence type="ECO:0000256" key="6">
    <source>
        <dbReference type="ARBA" id="ARBA00023136"/>
    </source>
</evidence>
<dbReference type="RefSeq" id="WP_058251130.1">
    <property type="nucleotide sequence ID" value="NZ_CP121270.1"/>
</dbReference>
<feature type="transmembrane region" description="Helical" evidence="7">
    <location>
        <begin position="315"/>
        <end position="334"/>
    </location>
</feature>
<evidence type="ECO:0000256" key="5">
    <source>
        <dbReference type="ARBA" id="ARBA00022989"/>
    </source>
</evidence>
<dbReference type="InterPro" id="IPR036259">
    <property type="entry name" value="MFS_trans_sf"/>
</dbReference>
<evidence type="ECO:0000256" key="1">
    <source>
        <dbReference type="ARBA" id="ARBA00004651"/>
    </source>
</evidence>
<feature type="transmembrane region" description="Helical" evidence="7">
    <location>
        <begin position="377"/>
        <end position="397"/>
    </location>
</feature>
<feature type="transmembrane region" description="Helical" evidence="7">
    <location>
        <begin position="55"/>
        <end position="79"/>
    </location>
</feature>
<dbReference type="EMBL" id="CP121270">
    <property type="protein sequence ID" value="WFP25231.1"/>
    <property type="molecule type" value="Genomic_DNA"/>
</dbReference>
<dbReference type="GO" id="GO:0022857">
    <property type="term" value="F:transmembrane transporter activity"/>
    <property type="evidence" value="ECO:0007669"/>
    <property type="project" value="InterPro"/>
</dbReference>
<keyword evidence="4 7" id="KW-0812">Transmembrane</keyword>
<dbReference type="Pfam" id="PF00083">
    <property type="entry name" value="Sugar_tr"/>
    <property type="match status" value="1"/>
</dbReference>
<accession>A0AAX3T8T9</accession>
<gene>
    <name evidence="9" type="ORF">P9A14_01470</name>
</gene>
<sequence>MKTRTSSPHHTKSSRVRVGLAAGVGTALEFYDFAIYGTAAALVFGHIFFQTDDAWFATFMSLATFALGFLMAPVGAVLFGWIGDRYGRRPSLFLAFGLMGASTLLMGLLPTYAAIGILAPLLLVLLRLCHGLARGGENAGAAVFAIEHAPDRSRGLYGSFVAIGSPIGLILANFAFALVLLLPDDAVTDWGWRLPFLAGGVVLVFGIWVRKGVDETPAFKEIEGEPADELPKVPLMDVLRRRWRVLLLAAGVNIGLNASTFALATFMLSYAAADAPEGLGLSRQPIVEGTLLALAGHAVVNVFAAWLSDRIGRKPVMIFGAVASFFSALFMFQITSAGTVTAVNTAIFIGFIATGFLFGPMYTFYAELFPKEQRQSGLGFAFHMGAVLGGGISPLVANRIIAETGNGQYVGYYLAALLVVSFLCLLVLPETAPIRRQVRDAHEPSDAGSRV</sequence>
<feature type="transmembrane region" description="Helical" evidence="7">
    <location>
        <begin position="409"/>
        <end position="428"/>
    </location>
</feature>
<dbReference type="AlphaFoldDB" id="A0AAX3T8T9"/>
<dbReference type="InterPro" id="IPR005828">
    <property type="entry name" value="MFS_sugar_transport-like"/>
</dbReference>
<keyword evidence="3" id="KW-1003">Cell membrane</keyword>
<dbReference type="InterPro" id="IPR005829">
    <property type="entry name" value="Sugar_transporter_CS"/>
</dbReference>
<feature type="transmembrane region" description="Helical" evidence="7">
    <location>
        <begin position="20"/>
        <end position="49"/>
    </location>
</feature>
<dbReference type="PROSITE" id="PS00216">
    <property type="entry name" value="SUGAR_TRANSPORT_1"/>
    <property type="match status" value="1"/>
</dbReference>
<dbReference type="Proteomes" id="UP001213504">
    <property type="component" value="Chromosome"/>
</dbReference>
<evidence type="ECO:0000259" key="8">
    <source>
        <dbReference type="PROSITE" id="PS50850"/>
    </source>
</evidence>
<dbReference type="GO" id="GO:0005886">
    <property type="term" value="C:plasma membrane"/>
    <property type="evidence" value="ECO:0007669"/>
    <property type="project" value="UniProtKB-SubCell"/>
</dbReference>
<name>A0AAX3T8T9_9ACTN</name>
<protein>
    <submittedName>
        <fullName evidence="9">MFS transporter</fullName>
    </submittedName>
</protein>
<organism evidence="9 10">
    <name type="scientific">Gordonia hongkongensis</name>
    <dbReference type="NCBI Taxonomy" id="1701090"/>
    <lineage>
        <taxon>Bacteria</taxon>
        <taxon>Bacillati</taxon>
        <taxon>Actinomycetota</taxon>
        <taxon>Actinomycetes</taxon>
        <taxon>Mycobacteriales</taxon>
        <taxon>Gordoniaceae</taxon>
        <taxon>Gordonia</taxon>
    </lineage>
</organism>
<feature type="transmembrane region" description="Helical" evidence="7">
    <location>
        <begin position="156"/>
        <end position="178"/>
    </location>
</feature>
<evidence type="ECO:0000256" key="3">
    <source>
        <dbReference type="ARBA" id="ARBA00022475"/>
    </source>
</evidence>
<reference evidence="9" key="1">
    <citation type="submission" date="2023-04" db="EMBL/GenBank/DDBJ databases">
        <title>Complete genome sequence of a phthalic acid esters degrading bacterial strain.</title>
        <authorList>
            <person name="Weng L."/>
            <person name="Jia Y."/>
            <person name="Ren L."/>
        </authorList>
    </citation>
    <scope>NUCLEOTIDE SEQUENCE</scope>
    <source>
        <strain evidence="9">RL-LY01</strain>
    </source>
</reference>
<evidence type="ECO:0000313" key="10">
    <source>
        <dbReference type="Proteomes" id="UP001213504"/>
    </source>
</evidence>
<dbReference type="PROSITE" id="PS50850">
    <property type="entry name" value="MFS"/>
    <property type="match status" value="1"/>
</dbReference>
<feature type="transmembrane region" description="Helical" evidence="7">
    <location>
        <begin position="346"/>
        <end position="365"/>
    </location>
</feature>
<dbReference type="SUPFAM" id="SSF103473">
    <property type="entry name" value="MFS general substrate transporter"/>
    <property type="match status" value="1"/>
</dbReference>
<comment type="subcellular location">
    <subcellularLocation>
        <location evidence="1">Cell membrane</location>
        <topology evidence="1">Multi-pass membrane protein</topology>
    </subcellularLocation>
</comment>
<dbReference type="InterPro" id="IPR020846">
    <property type="entry name" value="MFS_dom"/>
</dbReference>
<dbReference type="Gene3D" id="1.20.1250.20">
    <property type="entry name" value="MFS general substrate transporter like domains"/>
    <property type="match status" value="2"/>
</dbReference>
<proteinExistence type="predicted"/>